<evidence type="ECO:0000256" key="1">
    <source>
        <dbReference type="SAM" id="Coils"/>
    </source>
</evidence>
<name>A0A940PI84_9ENTE</name>
<keyword evidence="2" id="KW-1133">Transmembrane helix</keyword>
<comment type="caution">
    <text evidence="3">The sequence shown here is derived from an EMBL/GenBank/DDBJ whole genome shotgun (WGS) entry which is preliminary data.</text>
</comment>
<evidence type="ECO:0000256" key="2">
    <source>
        <dbReference type="SAM" id="Phobius"/>
    </source>
</evidence>
<dbReference type="AlphaFoldDB" id="A0A940PI84"/>
<dbReference type="Proteomes" id="UP000674938">
    <property type="component" value="Unassembled WGS sequence"/>
</dbReference>
<keyword evidence="4" id="KW-1185">Reference proteome</keyword>
<feature type="transmembrane region" description="Helical" evidence="2">
    <location>
        <begin position="74"/>
        <end position="96"/>
    </location>
</feature>
<feature type="coiled-coil region" evidence="1">
    <location>
        <begin position="7"/>
        <end position="41"/>
    </location>
</feature>
<gene>
    <name evidence="3" type="ORF">I6N95_25755</name>
</gene>
<reference evidence="3" key="1">
    <citation type="submission" date="2020-12" db="EMBL/GenBank/DDBJ databases">
        <title>Vagococcus allomyrinae sp. nov. and Enterococcus lavae sp. nov., isolated from the larvae of Allomyrina dichotoma.</title>
        <authorList>
            <person name="Lee S.D."/>
        </authorList>
    </citation>
    <scope>NUCLEOTIDE SEQUENCE</scope>
    <source>
        <strain evidence="3">BWB3-3</strain>
    </source>
</reference>
<organism evidence="3 4">
    <name type="scientific">Vagococcus allomyrinae</name>
    <dbReference type="NCBI Taxonomy" id="2794353"/>
    <lineage>
        <taxon>Bacteria</taxon>
        <taxon>Bacillati</taxon>
        <taxon>Bacillota</taxon>
        <taxon>Bacilli</taxon>
        <taxon>Lactobacillales</taxon>
        <taxon>Enterococcaceae</taxon>
        <taxon>Vagococcus</taxon>
    </lineage>
</organism>
<evidence type="ECO:0000313" key="4">
    <source>
        <dbReference type="Proteomes" id="UP000674938"/>
    </source>
</evidence>
<keyword evidence="2" id="KW-0472">Membrane</keyword>
<accession>A0A940PI84</accession>
<dbReference type="EMBL" id="JAEEGA010000027">
    <property type="protein sequence ID" value="MBP1044418.1"/>
    <property type="molecule type" value="Genomic_DNA"/>
</dbReference>
<sequence length="273" mass="31426">MTKQEILEKIETETDSVEEVIESLHSRKKLLTNEVESYDESIKFRKNWSFGWTILMVLTFSGFYYISVSSKNSLIFFLVLILLLIISLLGLITNFASNDNDKKKRDFSYQNLIVTEDQLFADEITRMTQEERAVRQLSKSQADLDRYYQLNFGHINKIFKLGKNIIILGTIIVMLTLLFIIFSPKSVDTLVVIFGFLSGVLIDFTGAVFIVIYTRTIKSANMNQYGMLETNQAYLGNVLASQIKNESLREETLSELAKKLIEKEKIINYTDSN</sequence>
<feature type="transmembrane region" description="Helical" evidence="2">
    <location>
        <begin position="50"/>
        <end position="68"/>
    </location>
</feature>
<feature type="transmembrane region" description="Helical" evidence="2">
    <location>
        <begin position="165"/>
        <end position="184"/>
    </location>
</feature>
<evidence type="ECO:0000313" key="3">
    <source>
        <dbReference type="EMBL" id="MBP1044418.1"/>
    </source>
</evidence>
<protein>
    <submittedName>
        <fullName evidence="3">Uncharacterized protein</fullName>
    </submittedName>
</protein>
<feature type="transmembrane region" description="Helical" evidence="2">
    <location>
        <begin position="190"/>
        <end position="213"/>
    </location>
</feature>
<dbReference type="RefSeq" id="WP_209532887.1">
    <property type="nucleotide sequence ID" value="NZ_JAEEGA010000027.1"/>
</dbReference>
<proteinExistence type="predicted"/>
<keyword evidence="2" id="KW-0812">Transmembrane</keyword>
<keyword evidence="1" id="KW-0175">Coiled coil</keyword>